<feature type="transmembrane region" description="Helical" evidence="1">
    <location>
        <begin position="12"/>
        <end position="41"/>
    </location>
</feature>
<evidence type="ECO:0000313" key="2">
    <source>
        <dbReference type="EMBL" id="RKS57259.1"/>
    </source>
</evidence>
<dbReference type="Proteomes" id="UP000280955">
    <property type="component" value="Unassembled WGS sequence"/>
</dbReference>
<dbReference type="RefSeq" id="WP_041381877.1">
    <property type="nucleotide sequence ID" value="NC_012962.1"/>
</dbReference>
<dbReference type="EMBL" id="RBLJ01000004">
    <property type="protein sequence ID" value="RKS57259.1"/>
    <property type="molecule type" value="Genomic_DNA"/>
</dbReference>
<reference evidence="2 3" key="1">
    <citation type="submission" date="2018-10" db="EMBL/GenBank/DDBJ databases">
        <title>Genomic Encyclopedia of Archaeal and Bacterial Type Strains, Phase II (KMG-II): from individual species to whole genera.</title>
        <authorList>
            <person name="Goeker M."/>
        </authorList>
    </citation>
    <scope>NUCLEOTIDE SEQUENCE [LARGE SCALE GENOMIC DNA]</scope>
    <source>
        <strain evidence="2 3">DSM 15149</strain>
    </source>
</reference>
<sequence length="82" mass="9684">MVPQNNRMKFFFITNIIWIVAIFLMSLTIFFIIRCLGWYFIGGMFLFSFEDIKKAFKVGISIGPIGGTGTWIMYHRQYNSRK</sequence>
<evidence type="ECO:0000313" key="3">
    <source>
        <dbReference type="Proteomes" id="UP000280955"/>
    </source>
</evidence>
<protein>
    <submittedName>
        <fullName evidence="2">Uncharacterized protein</fullName>
    </submittedName>
</protein>
<name>A0ABX9SM02_9GAMM</name>
<comment type="caution">
    <text evidence="2">The sequence shown here is derived from an EMBL/GenBank/DDBJ whole genome shotgun (WGS) entry which is preliminary data.</text>
</comment>
<evidence type="ECO:0000256" key="1">
    <source>
        <dbReference type="SAM" id="Phobius"/>
    </source>
</evidence>
<keyword evidence="1" id="KW-0812">Transmembrane</keyword>
<keyword evidence="3" id="KW-1185">Reference proteome</keyword>
<feature type="transmembrane region" description="Helical" evidence="1">
    <location>
        <begin position="56"/>
        <end position="74"/>
    </location>
</feature>
<gene>
    <name evidence="2" type="ORF">BDD30_3902</name>
</gene>
<keyword evidence="1" id="KW-1133">Transmembrane helix</keyword>
<proteinExistence type="predicted"/>
<keyword evidence="1" id="KW-0472">Membrane</keyword>
<organism evidence="2 3">
    <name type="scientific">Photorhabdus asymbiotica</name>
    <dbReference type="NCBI Taxonomy" id="291112"/>
    <lineage>
        <taxon>Bacteria</taxon>
        <taxon>Pseudomonadati</taxon>
        <taxon>Pseudomonadota</taxon>
        <taxon>Gammaproteobacteria</taxon>
        <taxon>Enterobacterales</taxon>
        <taxon>Morganellaceae</taxon>
        <taxon>Photorhabdus</taxon>
    </lineage>
</organism>
<accession>A0ABX9SM02</accession>